<reference evidence="1 2" key="2">
    <citation type="journal article" date="2022" name="Mol. Ecol. Resour.">
        <title>The genomes of chicory, endive, great burdock and yacon provide insights into Asteraceae paleo-polyploidization history and plant inulin production.</title>
        <authorList>
            <person name="Fan W."/>
            <person name="Wang S."/>
            <person name="Wang H."/>
            <person name="Wang A."/>
            <person name="Jiang F."/>
            <person name="Liu H."/>
            <person name="Zhao H."/>
            <person name="Xu D."/>
            <person name="Zhang Y."/>
        </authorList>
    </citation>
    <scope>NUCLEOTIDE SEQUENCE [LARGE SCALE GENOMIC DNA]</scope>
    <source>
        <strain evidence="2">cv. Niubang</strain>
    </source>
</reference>
<comment type="caution">
    <text evidence="1">The sequence shown here is derived from an EMBL/GenBank/DDBJ whole genome shotgun (WGS) entry which is preliminary data.</text>
</comment>
<keyword evidence="2" id="KW-1185">Reference proteome</keyword>
<gene>
    <name evidence="1" type="ORF">L6452_22404</name>
</gene>
<reference evidence="2" key="1">
    <citation type="journal article" date="2022" name="Mol. Ecol. Resour.">
        <title>The genomes of chicory, endive, great burdock and yacon provide insights into Asteraceae palaeo-polyploidization history and plant inulin production.</title>
        <authorList>
            <person name="Fan W."/>
            <person name="Wang S."/>
            <person name="Wang H."/>
            <person name="Wang A."/>
            <person name="Jiang F."/>
            <person name="Liu H."/>
            <person name="Zhao H."/>
            <person name="Xu D."/>
            <person name="Zhang Y."/>
        </authorList>
    </citation>
    <scope>NUCLEOTIDE SEQUENCE [LARGE SCALE GENOMIC DNA]</scope>
    <source>
        <strain evidence="2">cv. Niubang</strain>
    </source>
</reference>
<proteinExistence type="predicted"/>
<organism evidence="1 2">
    <name type="scientific">Arctium lappa</name>
    <name type="common">Greater burdock</name>
    <name type="synonym">Lappa major</name>
    <dbReference type="NCBI Taxonomy" id="4217"/>
    <lineage>
        <taxon>Eukaryota</taxon>
        <taxon>Viridiplantae</taxon>
        <taxon>Streptophyta</taxon>
        <taxon>Embryophyta</taxon>
        <taxon>Tracheophyta</taxon>
        <taxon>Spermatophyta</taxon>
        <taxon>Magnoliopsida</taxon>
        <taxon>eudicotyledons</taxon>
        <taxon>Gunneridae</taxon>
        <taxon>Pentapetalae</taxon>
        <taxon>asterids</taxon>
        <taxon>campanulids</taxon>
        <taxon>Asterales</taxon>
        <taxon>Asteraceae</taxon>
        <taxon>Carduoideae</taxon>
        <taxon>Cardueae</taxon>
        <taxon>Arctiinae</taxon>
        <taxon>Arctium</taxon>
    </lineage>
</organism>
<evidence type="ECO:0000313" key="1">
    <source>
        <dbReference type="EMBL" id="KAI3715422.1"/>
    </source>
</evidence>
<dbReference type="EMBL" id="CM042053">
    <property type="protein sequence ID" value="KAI3715422.1"/>
    <property type="molecule type" value="Genomic_DNA"/>
</dbReference>
<sequence>MTPSNDDDMCLINFRSSRDHYLEELQSALRSCDESSDEDLRDLIARVLEHYQQYYARRNLESQIMTCFLFSLRRGFGLLNGHFSALMDLSLD</sequence>
<dbReference type="Proteomes" id="UP001055879">
    <property type="component" value="Linkage Group LG07"/>
</dbReference>
<protein>
    <submittedName>
        <fullName evidence="1">Uncharacterized protein</fullName>
    </submittedName>
</protein>
<name>A0ACB9B006_ARCLA</name>
<evidence type="ECO:0000313" key="2">
    <source>
        <dbReference type="Proteomes" id="UP001055879"/>
    </source>
</evidence>
<accession>A0ACB9B006</accession>